<dbReference type="NCBIfam" id="NF040653">
    <property type="entry name" value="Rv1535_dom"/>
    <property type="match status" value="1"/>
</dbReference>
<organism evidence="2 3">
    <name type="scientific">Mycobacterium mantenii</name>
    <dbReference type="NCBI Taxonomy" id="560555"/>
    <lineage>
        <taxon>Bacteria</taxon>
        <taxon>Bacillati</taxon>
        <taxon>Actinomycetota</taxon>
        <taxon>Actinomycetes</taxon>
        <taxon>Mycobacteriales</taxon>
        <taxon>Mycobacteriaceae</taxon>
        <taxon>Mycobacterium</taxon>
        <taxon>Mycobacterium avium complex (MAC)</taxon>
    </lineage>
</organism>
<evidence type="ECO:0000256" key="1">
    <source>
        <dbReference type="SAM" id="MobiDB-lite"/>
    </source>
</evidence>
<dbReference type="AlphaFoldDB" id="A0A1X0FXD9"/>
<dbReference type="Proteomes" id="UP000192760">
    <property type="component" value="Unassembled WGS sequence"/>
</dbReference>
<evidence type="ECO:0000313" key="3">
    <source>
        <dbReference type="Proteomes" id="UP000192760"/>
    </source>
</evidence>
<feature type="region of interest" description="Disordered" evidence="1">
    <location>
        <begin position="75"/>
        <end position="94"/>
    </location>
</feature>
<evidence type="ECO:0000313" key="2">
    <source>
        <dbReference type="EMBL" id="ORB06265.1"/>
    </source>
</evidence>
<accession>A0A1X0FXD9</accession>
<reference evidence="2 3" key="1">
    <citation type="submission" date="2017-02" db="EMBL/GenBank/DDBJ databases">
        <title>The new phylogeny of genus Mycobacterium.</title>
        <authorList>
            <person name="Tortoli E."/>
            <person name="Trovato A."/>
            <person name="Cirillo D.M."/>
        </authorList>
    </citation>
    <scope>NUCLEOTIDE SEQUENCE [LARGE SCALE GENOMIC DNA]</scope>
    <source>
        <strain evidence="2 3">DSM 45255</strain>
    </source>
</reference>
<comment type="caution">
    <text evidence="2">The sequence shown here is derived from an EMBL/GenBank/DDBJ whole genome shotgun (WGS) entry which is preliminary data.</text>
</comment>
<feature type="region of interest" description="Disordered" evidence="1">
    <location>
        <begin position="40"/>
        <end position="70"/>
    </location>
</feature>
<proteinExistence type="predicted"/>
<dbReference type="EMBL" id="MVHW01000010">
    <property type="protein sequence ID" value="ORB06265.1"/>
    <property type="molecule type" value="Genomic_DNA"/>
</dbReference>
<name>A0A1X0FXD9_MYCNT</name>
<gene>
    <name evidence="2" type="ORF">BST30_11320</name>
</gene>
<protein>
    <submittedName>
        <fullName evidence="2">Uncharacterized protein</fullName>
    </submittedName>
</protein>
<sequence length="94" mass="10187">MTDAGGDPLVSSFALVLKVPLLELYALLWRVGVVEIRHSDGASRRGAKAPSRTVRGPICPDPSAHETDRVARWTSRQVAPACGTKRPADQRRLA</sequence>